<keyword evidence="5" id="KW-0472">Membrane</keyword>
<keyword evidence="7" id="KW-0808">Transferase</keyword>
<evidence type="ECO:0000313" key="7">
    <source>
        <dbReference type="EMBL" id="AFP83522.1"/>
    </source>
</evidence>
<dbReference type="GO" id="GO:0016740">
    <property type="term" value="F:transferase activity"/>
    <property type="evidence" value="ECO:0007669"/>
    <property type="project" value="UniProtKB-KW"/>
</dbReference>
<keyword evidence="5" id="KW-1133">Transmembrane helix</keyword>
<feature type="domain" description="Aspartyl/Glutamyl-tRNA(Gln) amidotransferase subunit B/E catalytic" evidence="6">
    <location>
        <begin position="9"/>
        <end position="260"/>
    </location>
</feature>
<name>J7GS25_CARRU</name>
<dbReference type="Pfam" id="PF02934">
    <property type="entry name" value="GatB_N"/>
    <property type="match status" value="1"/>
</dbReference>
<evidence type="ECO:0000256" key="4">
    <source>
        <dbReference type="ARBA" id="ARBA00022917"/>
    </source>
</evidence>
<evidence type="ECO:0000256" key="5">
    <source>
        <dbReference type="SAM" id="Phobius"/>
    </source>
</evidence>
<feature type="transmembrane region" description="Helical" evidence="5">
    <location>
        <begin position="326"/>
        <end position="344"/>
    </location>
</feature>
<evidence type="ECO:0000259" key="6">
    <source>
        <dbReference type="Pfam" id="PF02934"/>
    </source>
</evidence>
<dbReference type="HOGENOM" id="CLU_757961_0_0_6"/>
<proteinExistence type="predicted"/>
<keyword evidence="4" id="KW-0648">Protein biosynthesis</keyword>
<accession>J7GS25</accession>
<dbReference type="InterPro" id="IPR017959">
    <property type="entry name" value="Asn/Gln-tRNA_amidoTrfase_suB/E"/>
</dbReference>
<dbReference type="SUPFAM" id="SSF55931">
    <property type="entry name" value="Glutamine synthetase/guanido kinase"/>
    <property type="match status" value="1"/>
</dbReference>
<reference evidence="7 8" key="1">
    <citation type="journal article" date="2012" name="Mol. Biol. Evol.">
        <title>Genome reduction and co-evolution between the primary and secondary bacterial symbionts of psyllids.</title>
        <authorList>
            <person name="Sloan D.B."/>
            <person name="Moran N.A."/>
        </authorList>
    </citation>
    <scope>NUCLEOTIDE SEQUENCE [LARGE SCALE GENOMIC DNA]</scope>
    <source>
        <strain evidence="7 8">CE</strain>
    </source>
</reference>
<evidence type="ECO:0000313" key="8">
    <source>
        <dbReference type="Proteomes" id="UP000003932"/>
    </source>
</evidence>
<keyword evidence="5" id="KW-0812">Transmembrane</keyword>
<keyword evidence="2" id="KW-0547">Nucleotide-binding</keyword>
<dbReference type="AlphaFoldDB" id="J7GS25"/>
<dbReference type="EMBL" id="CP003541">
    <property type="protein sequence ID" value="AFP83522.1"/>
    <property type="molecule type" value="Genomic_DNA"/>
</dbReference>
<dbReference type="GO" id="GO:0006412">
    <property type="term" value="P:translation"/>
    <property type="evidence" value="ECO:0007669"/>
    <property type="project" value="UniProtKB-KW"/>
</dbReference>
<keyword evidence="1" id="KW-0436">Ligase</keyword>
<dbReference type="GO" id="GO:0030956">
    <property type="term" value="C:glutamyl-tRNA(Gln) amidotransferase complex"/>
    <property type="evidence" value="ECO:0007669"/>
    <property type="project" value="TreeGrafter"/>
</dbReference>
<protein>
    <submittedName>
        <fullName evidence="7">Aspartyl/glutamyl-tRNA amidotransferase B subunit</fullName>
    </submittedName>
</protein>
<dbReference type="Proteomes" id="UP000003932">
    <property type="component" value="Chromosome"/>
</dbReference>
<sequence length="362" mass="44272">MYYNFYKIIIGCEIHIKIKEKKIFSNNLNLSNYDLSIPGKLPLLNNNVFNILKKICFNIYSCFFKYTLFERKMYFYYDLTKNYQITQNNFQIFFNLIIKNLCNCNIFIKKIHLEEDAASSNIELKYINYNRSGNSLLEIVTEPVFNNLNCLIFFLKKIIYIFKYNNFSKCNLFLGEFRCDINLSLINKFNLKKTKKIELKNLNSFNSIKNSLLYEFKRNIICLEKNIYLSKQTRNFNKKTNKIRKKCFSKEYNYDIDYDFRIKIFFDYNLFLFLKKKNIKNIIFKKNLIYLKTINIFKKNNLKKNVFLLLFYKNNLLNNKKIVNSFNILFFFKKKFLFFFYYIFSKKKKIKKIKKIFCIFNF</sequence>
<dbReference type="GO" id="GO:0005524">
    <property type="term" value="F:ATP binding"/>
    <property type="evidence" value="ECO:0007669"/>
    <property type="project" value="UniProtKB-KW"/>
</dbReference>
<dbReference type="InterPro" id="IPR006075">
    <property type="entry name" value="Asn/Gln-tRNA_Trfase_suB/E_cat"/>
</dbReference>
<dbReference type="GO" id="GO:0050567">
    <property type="term" value="F:glutaminyl-tRNA synthase (glutamine-hydrolyzing) activity"/>
    <property type="evidence" value="ECO:0007669"/>
    <property type="project" value="TreeGrafter"/>
</dbReference>
<keyword evidence="3" id="KW-0067">ATP-binding</keyword>
<evidence type="ECO:0000256" key="3">
    <source>
        <dbReference type="ARBA" id="ARBA00022840"/>
    </source>
</evidence>
<dbReference type="KEGG" id="cru:A33U_053"/>
<gene>
    <name evidence="7" type="primary">gatB</name>
    <name evidence="7" type="ORF">A33U_053</name>
</gene>
<evidence type="ECO:0000256" key="2">
    <source>
        <dbReference type="ARBA" id="ARBA00022741"/>
    </source>
</evidence>
<dbReference type="PANTHER" id="PTHR11659">
    <property type="entry name" value="GLUTAMYL-TRNA GLN AMIDOTRANSFERASE SUBUNIT B MITOCHONDRIAL AND PROKARYOTIC PET112-RELATED"/>
    <property type="match status" value="1"/>
</dbReference>
<dbReference type="InterPro" id="IPR014746">
    <property type="entry name" value="Gln_synth/guanido_kin_cat_dom"/>
</dbReference>
<dbReference type="OrthoDB" id="9804078at2"/>
<dbReference type="PATRIC" id="fig|1202536.3.peg.47"/>
<dbReference type="PANTHER" id="PTHR11659:SF0">
    <property type="entry name" value="GLUTAMYL-TRNA(GLN) AMIDOTRANSFERASE SUBUNIT B, MITOCHONDRIAL"/>
    <property type="match status" value="1"/>
</dbReference>
<dbReference type="RefSeq" id="WP_014886823.1">
    <property type="nucleotide sequence ID" value="NC_018414.1"/>
</dbReference>
<dbReference type="GO" id="GO:0070681">
    <property type="term" value="P:glutaminyl-tRNAGln biosynthesis via transamidation"/>
    <property type="evidence" value="ECO:0007669"/>
    <property type="project" value="TreeGrafter"/>
</dbReference>
<organism evidence="7 8">
    <name type="scientific">Candidatus Carsonella ruddii CE isolate Thao2000</name>
    <dbReference type="NCBI Taxonomy" id="1202536"/>
    <lineage>
        <taxon>Bacteria</taxon>
        <taxon>Pseudomonadati</taxon>
        <taxon>Pseudomonadota</taxon>
        <taxon>Gammaproteobacteria</taxon>
        <taxon>Oceanospirillales</taxon>
        <taxon>Halomonadaceae</taxon>
        <taxon>Zymobacter group</taxon>
        <taxon>Candidatus Carsonella</taxon>
    </lineage>
</organism>
<dbReference type="STRING" id="1202536.A33U_053"/>
<evidence type="ECO:0000256" key="1">
    <source>
        <dbReference type="ARBA" id="ARBA00022598"/>
    </source>
</evidence>